<dbReference type="RefSeq" id="WP_006444276.1">
    <property type="nucleotide sequence ID" value="NZ_CP036524.1"/>
</dbReference>
<gene>
    <name evidence="6" type="ORF">CLOHYLEM_06919</name>
</gene>
<dbReference type="SUPFAM" id="SSF52402">
    <property type="entry name" value="Adenine nucleotide alpha hydrolases-like"/>
    <property type="match status" value="1"/>
</dbReference>
<dbReference type="InterPro" id="IPR012255">
    <property type="entry name" value="ETF_b"/>
</dbReference>
<keyword evidence="7" id="KW-1185">Reference proteome</keyword>
<comment type="caution">
    <text evidence="6">The sequence shown here is derived from an EMBL/GenBank/DDBJ whole genome shotgun (WGS) entry which is preliminary data.</text>
</comment>
<feature type="domain" description="Electron transfer flavoprotein alpha/beta-subunit N-terminal" evidence="5">
    <location>
        <begin position="26"/>
        <end position="223"/>
    </location>
</feature>
<dbReference type="Proteomes" id="UP000004893">
    <property type="component" value="Unassembled WGS sequence"/>
</dbReference>
<evidence type="ECO:0000259" key="5">
    <source>
        <dbReference type="SMART" id="SM00893"/>
    </source>
</evidence>
<organism evidence="6 7">
    <name type="scientific">[Clostridium] hylemonae DSM 15053</name>
    <dbReference type="NCBI Taxonomy" id="553973"/>
    <lineage>
        <taxon>Bacteria</taxon>
        <taxon>Bacillati</taxon>
        <taxon>Bacillota</taxon>
        <taxon>Clostridia</taxon>
        <taxon>Lachnospirales</taxon>
        <taxon>Lachnospiraceae</taxon>
    </lineage>
</organism>
<dbReference type="InterPro" id="IPR014730">
    <property type="entry name" value="ETF_a/b_N"/>
</dbReference>
<dbReference type="EMBL" id="ABYI02000034">
    <property type="protein sequence ID" value="EEG72897.1"/>
    <property type="molecule type" value="Genomic_DNA"/>
</dbReference>
<comment type="similarity">
    <text evidence="1">Belongs to the ETF beta-subunit/FixA family.</text>
</comment>
<evidence type="ECO:0000256" key="1">
    <source>
        <dbReference type="ARBA" id="ARBA00007557"/>
    </source>
</evidence>
<dbReference type="HOGENOM" id="CLU_087555_0_0_9"/>
<dbReference type="Gene3D" id="3.40.50.620">
    <property type="entry name" value="HUPs"/>
    <property type="match status" value="1"/>
</dbReference>
<evidence type="ECO:0000313" key="6">
    <source>
        <dbReference type="EMBL" id="EEG72897.1"/>
    </source>
</evidence>
<sequence length="276" mass="30578">MKILGCFKIVPDLDLIAEEDWTADDRLRVDTGYAKLLWNCFDEGALEMMLKLSDLSEGFDVVYELNALTVGGRQHETFLKTLYALKFEHAVRVEADGDTDIRFCPEIIAQIVADHVRHNAAQDVVVMGIQSSDGSNMKTPLLLAEMLGWPCITQVTAMEPVDEAHLKVTSQEDGCTAVQTVTVPCVLAAGNAPSAYLRVPTLKDKMKFGKKPVEHISPDWETLLGSKGGVSEPAVELVELKQVVESRDTVLIDGDTPEEKAEKLFETYLKERLEKV</sequence>
<keyword evidence="4" id="KW-0249">Electron transport</keyword>
<dbReference type="PANTHER" id="PTHR21294:SF8">
    <property type="entry name" value="ELECTRON TRANSFER FLAVOPROTEIN SUBUNIT BETA"/>
    <property type="match status" value="1"/>
</dbReference>
<dbReference type="GO" id="GO:0009055">
    <property type="term" value="F:electron transfer activity"/>
    <property type="evidence" value="ECO:0007669"/>
    <property type="project" value="InterPro"/>
</dbReference>
<name>C0C4A4_9FIRM</name>
<reference evidence="6" key="2">
    <citation type="submission" date="2013-06" db="EMBL/GenBank/DDBJ databases">
        <title>Draft genome sequence of Clostridium hylemonae (DSM 15053).</title>
        <authorList>
            <person name="Sudarsanam P."/>
            <person name="Ley R."/>
            <person name="Guruge J."/>
            <person name="Turnbaugh P.J."/>
            <person name="Mahowald M."/>
            <person name="Liep D."/>
            <person name="Gordon J."/>
        </authorList>
    </citation>
    <scope>NUCLEOTIDE SEQUENCE</scope>
    <source>
        <strain evidence="6">DSM 15053</strain>
    </source>
</reference>
<reference evidence="6" key="1">
    <citation type="submission" date="2009-02" db="EMBL/GenBank/DDBJ databases">
        <authorList>
            <person name="Fulton L."/>
            <person name="Clifton S."/>
            <person name="Fulton B."/>
            <person name="Xu J."/>
            <person name="Minx P."/>
            <person name="Pepin K.H."/>
            <person name="Johnson M."/>
            <person name="Bhonagiri V."/>
            <person name="Nash W.E."/>
            <person name="Mardis E.R."/>
            <person name="Wilson R.K."/>
        </authorList>
    </citation>
    <scope>NUCLEOTIDE SEQUENCE [LARGE SCALE GENOMIC DNA]</scope>
    <source>
        <strain evidence="6">DSM 15053</strain>
    </source>
</reference>
<evidence type="ECO:0000256" key="4">
    <source>
        <dbReference type="ARBA" id="ARBA00022982"/>
    </source>
</evidence>
<dbReference type="STRING" id="553973.CLOHYLEM_06919"/>
<dbReference type="SMART" id="SM00893">
    <property type="entry name" value="ETF"/>
    <property type="match status" value="1"/>
</dbReference>
<proteinExistence type="inferred from homology"/>
<evidence type="ECO:0000313" key="7">
    <source>
        <dbReference type="Proteomes" id="UP000004893"/>
    </source>
</evidence>
<comment type="subunit">
    <text evidence="2">Heterodimer of an alpha and a beta subunit.</text>
</comment>
<accession>C0C4A4</accession>
<dbReference type="PANTHER" id="PTHR21294">
    <property type="entry name" value="ELECTRON TRANSFER FLAVOPROTEIN BETA-SUBUNIT"/>
    <property type="match status" value="1"/>
</dbReference>
<evidence type="ECO:0000256" key="2">
    <source>
        <dbReference type="ARBA" id="ARBA00011355"/>
    </source>
</evidence>
<evidence type="ECO:0000256" key="3">
    <source>
        <dbReference type="ARBA" id="ARBA00022448"/>
    </source>
</evidence>
<protein>
    <submittedName>
        <fullName evidence="6">Electron transfer flavoprotein domain protein</fullName>
    </submittedName>
</protein>
<dbReference type="Pfam" id="PF01012">
    <property type="entry name" value="ETF"/>
    <property type="match status" value="1"/>
</dbReference>
<keyword evidence="3" id="KW-0813">Transport</keyword>
<dbReference type="AlphaFoldDB" id="C0C4A4"/>
<dbReference type="eggNOG" id="COG2086">
    <property type="taxonomic scope" value="Bacteria"/>
</dbReference>
<dbReference type="OrthoDB" id="9804960at2"/>
<dbReference type="InterPro" id="IPR014729">
    <property type="entry name" value="Rossmann-like_a/b/a_fold"/>
</dbReference>